<evidence type="ECO:0000256" key="2">
    <source>
        <dbReference type="ARBA" id="ARBA00022525"/>
    </source>
</evidence>
<feature type="chain" id="PRO_5034725156" evidence="5">
    <location>
        <begin position="18"/>
        <end position="419"/>
    </location>
</feature>
<dbReference type="SMART" id="SM00110">
    <property type="entry name" value="C1Q"/>
    <property type="match status" value="1"/>
</dbReference>
<organism evidence="7 8">
    <name type="scientific">Crassostrea virginica</name>
    <name type="common">Eastern oyster</name>
    <dbReference type="NCBI Taxonomy" id="6565"/>
    <lineage>
        <taxon>Eukaryota</taxon>
        <taxon>Metazoa</taxon>
        <taxon>Spiralia</taxon>
        <taxon>Lophotrochozoa</taxon>
        <taxon>Mollusca</taxon>
        <taxon>Bivalvia</taxon>
        <taxon>Autobranchia</taxon>
        <taxon>Pteriomorphia</taxon>
        <taxon>Ostreida</taxon>
        <taxon>Ostreoidea</taxon>
        <taxon>Ostreidae</taxon>
        <taxon>Crassostrea</taxon>
    </lineage>
</organism>
<feature type="signal peptide" evidence="5">
    <location>
        <begin position="1"/>
        <end position="17"/>
    </location>
</feature>
<evidence type="ECO:0000313" key="8">
    <source>
        <dbReference type="RefSeq" id="XP_022293131.1"/>
    </source>
</evidence>
<evidence type="ECO:0000256" key="5">
    <source>
        <dbReference type="SAM" id="SignalP"/>
    </source>
</evidence>
<protein>
    <submittedName>
        <fullName evidence="8">Myosin-2 heavy chain, non muscle-like</fullName>
    </submittedName>
</protein>
<dbReference type="Pfam" id="PF00386">
    <property type="entry name" value="C1q"/>
    <property type="match status" value="1"/>
</dbReference>
<keyword evidence="7" id="KW-1185">Reference proteome</keyword>
<dbReference type="RefSeq" id="XP_022293131.1">
    <property type="nucleotide sequence ID" value="XM_022437423.1"/>
</dbReference>
<dbReference type="Gene3D" id="2.60.120.40">
    <property type="match status" value="1"/>
</dbReference>
<dbReference type="PRINTS" id="PR00007">
    <property type="entry name" value="COMPLEMNTC1Q"/>
</dbReference>
<keyword evidence="4" id="KW-0175">Coiled coil</keyword>
<dbReference type="Proteomes" id="UP000694844">
    <property type="component" value="Chromosome 1"/>
</dbReference>
<dbReference type="PANTHER" id="PTHR22923">
    <property type="entry name" value="CEREBELLIN-RELATED"/>
    <property type="match status" value="1"/>
</dbReference>
<comment type="subcellular location">
    <subcellularLocation>
        <location evidence="1">Secreted</location>
    </subcellularLocation>
</comment>
<dbReference type="KEGG" id="cvn:111103862"/>
<dbReference type="OrthoDB" id="10071402at2759"/>
<dbReference type="AlphaFoldDB" id="A0A8B8AQ08"/>
<keyword evidence="2" id="KW-0964">Secreted</keyword>
<feature type="coiled-coil region" evidence="4">
    <location>
        <begin position="63"/>
        <end position="230"/>
    </location>
</feature>
<dbReference type="InterPro" id="IPR008983">
    <property type="entry name" value="Tumour_necrosis_fac-like_dom"/>
</dbReference>
<dbReference type="PROSITE" id="PS50871">
    <property type="entry name" value="C1Q"/>
    <property type="match status" value="1"/>
</dbReference>
<dbReference type="PANTHER" id="PTHR22923:SF102">
    <property type="entry name" value="CEREBELLIN 13-RELATED"/>
    <property type="match status" value="1"/>
</dbReference>
<dbReference type="SUPFAM" id="SSF57997">
    <property type="entry name" value="Tropomyosin"/>
    <property type="match status" value="1"/>
</dbReference>
<sequence>MLSRLLFVFLFVVQTNSLSVLTDDKSQATKTDGETVLVRQLLNQETLIRMALDRKVNELVKGMAEMKKNMETSNQRLQDAKREIETNNQQLLDAKREIETNNQQLLDAKREIETNNQQLLDAKREIETNNQQLLDAKREIETNNQQLLDAKREIETNNQQLLDAKREIETNNQQLQDAKREIDTNNQQLLDAKRAIDSNSQQLQDSQREIQTNQQQLQNATTEIVAIKNENSALKAGLQVQKNITTFLSDNLNTTMNSLKQSQNSQQELSSAVSSLQAFQTNMSVLSGSAKDTPVAFTAGITSSSSTWKGDILVFPHVITNKGQGYSSSSGKFLAPRDGTYVFYLTVVSHETNYHYLDIVHNGVSKVRTYSTGYVRYQTGTNLVVLELDRGDAVWVKCWDGLSYYTLSVPMTTFSGFIL</sequence>
<dbReference type="SUPFAM" id="SSF49842">
    <property type="entry name" value="TNF-like"/>
    <property type="match status" value="1"/>
</dbReference>
<evidence type="ECO:0000256" key="1">
    <source>
        <dbReference type="ARBA" id="ARBA00004613"/>
    </source>
</evidence>
<evidence type="ECO:0000313" key="7">
    <source>
        <dbReference type="Proteomes" id="UP000694844"/>
    </source>
</evidence>
<name>A0A8B8AQ08_CRAVI</name>
<proteinExistence type="predicted"/>
<keyword evidence="3 5" id="KW-0732">Signal</keyword>
<accession>A0A8B8AQ08</accession>
<evidence type="ECO:0000256" key="4">
    <source>
        <dbReference type="SAM" id="Coils"/>
    </source>
</evidence>
<evidence type="ECO:0000256" key="3">
    <source>
        <dbReference type="ARBA" id="ARBA00022729"/>
    </source>
</evidence>
<dbReference type="GeneID" id="111103862"/>
<dbReference type="GO" id="GO:0005576">
    <property type="term" value="C:extracellular region"/>
    <property type="evidence" value="ECO:0007669"/>
    <property type="project" value="UniProtKB-SubCell"/>
</dbReference>
<dbReference type="InterPro" id="IPR050822">
    <property type="entry name" value="Cerebellin_Synaptic_Org"/>
</dbReference>
<dbReference type="InterPro" id="IPR001073">
    <property type="entry name" value="C1q_dom"/>
</dbReference>
<evidence type="ECO:0000259" key="6">
    <source>
        <dbReference type="PROSITE" id="PS50871"/>
    </source>
</evidence>
<feature type="domain" description="C1q" evidence="6">
    <location>
        <begin position="290"/>
        <end position="419"/>
    </location>
</feature>
<gene>
    <name evidence="8" type="primary">LOC111103862</name>
</gene>
<reference evidence="7" key="1">
    <citation type="submission" date="2024-06" db="UniProtKB">
        <authorList>
            <consortium name="RefSeq"/>
        </authorList>
    </citation>
    <scope>NUCLEOTIDE SEQUENCE [LARGE SCALE GENOMIC DNA]</scope>
</reference>
<reference evidence="8" key="2">
    <citation type="submission" date="2025-08" db="UniProtKB">
        <authorList>
            <consortium name="RefSeq"/>
        </authorList>
    </citation>
    <scope>IDENTIFICATION</scope>
    <source>
        <tissue evidence="8">Whole sample</tissue>
    </source>
</reference>